<evidence type="ECO:0000313" key="3">
    <source>
        <dbReference type="Proteomes" id="UP000552097"/>
    </source>
</evidence>
<reference evidence="2 3" key="1">
    <citation type="submission" date="2020-08" db="EMBL/GenBank/DDBJ databases">
        <title>Sequencing the genomes of 1000 actinobacteria strains.</title>
        <authorList>
            <person name="Klenk H.-P."/>
        </authorList>
    </citation>
    <scope>NUCLEOTIDE SEQUENCE [LARGE SCALE GENOMIC DNA]</scope>
    <source>
        <strain evidence="2 3">DSM 45486</strain>
    </source>
</reference>
<keyword evidence="1" id="KW-0812">Transmembrane</keyword>
<dbReference type="EMBL" id="JACHMO010000001">
    <property type="protein sequence ID" value="MBB5806957.1"/>
    <property type="molecule type" value="Genomic_DNA"/>
</dbReference>
<sequence length="149" mass="15756">MLIQFLLIGGVIVLLVFFLRHHGTTKTAAGVKIGFALFMVLAAVAVLRPADVSMLAEFVGVGRGTDLVVYALVVAFGFATINTYLRFKELELRYARLARAIALRNAEPPKHDDAVAAVDGNVDGNVAANAEATVDATADADAKDQARSA</sequence>
<evidence type="ECO:0008006" key="4">
    <source>
        <dbReference type="Google" id="ProtNLM"/>
    </source>
</evidence>
<dbReference type="AlphaFoldDB" id="A0A7W9HR46"/>
<dbReference type="Proteomes" id="UP000552097">
    <property type="component" value="Unassembled WGS sequence"/>
</dbReference>
<protein>
    <recommendedName>
        <fullName evidence="4">DUF2304 domain-containing protein</fullName>
    </recommendedName>
</protein>
<keyword evidence="1" id="KW-0472">Membrane</keyword>
<feature type="transmembrane region" description="Helical" evidence="1">
    <location>
        <begin position="6"/>
        <end position="22"/>
    </location>
</feature>
<dbReference type="RefSeq" id="WP_184926892.1">
    <property type="nucleotide sequence ID" value="NZ_JACHMO010000001.1"/>
</dbReference>
<proteinExistence type="predicted"/>
<keyword evidence="3" id="KW-1185">Reference proteome</keyword>
<evidence type="ECO:0000256" key="1">
    <source>
        <dbReference type="SAM" id="Phobius"/>
    </source>
</evidence>
<feature type="transmembrane region" description="Helical" evidence="1">
    <location>
        <begin position="67"/>
        <end position="87"/>
    </location>
</feature>
<accession>A0A7W9HR46</accession>
<organism evidence="2 3">
    <name type="scientific">Saccharothrix ecbatanensis</name>
    <dbReference type="NCBI Taxonomy" id="1105145"/>
    <lineage>
        <taxon>Bacteria</taxon>
        <taxon>Bacillati</taxon>
        <taxon>Actinomycetota</taxon>
        <taxon>Actinomycetes</taxon>
        <taxon>Pseudonocardiales</taxon>
        <taxon>Pseudonocardiaceae</taxon>
        <taxon>Saccharothrix</taxon>
    </lineage>
</organism>
<dbReference type="Pfam" id="PF10066">
    <property type="entry name" value="DUF2304"/>
    <property type="match status" value="1"/>
</dbReference>
<feature type="transmembrane region" description="Helical" evidence="1">
    <location>
        <begin position="29"/>
        <end position="47"/>
    </location>
</feature>
<gene>
    <name evidence="2" type="ORF">F4560_006725</name>
</gene>
<comment type="caution">
    <text evidence="2">The sequence shown here is derived from an EMBL/GenBank/DDBJ whole genome shotgun (WGS) entry which is preliminary data.</text>
</comment>
<keyword evidence="1" id="KW-1133">Transmembrane helix</keyword>
<name>A0A7W9HR46_9PSEU</name>
<dbReference type="InterPro" id="IPR019277">
    <property type="entry name" value="DUF2304"/>
</dbReference>
<evidence type="ECO:0000313" key="2">
    <source>
        <dbReference type="EMBL" id="MBB5806957.1"/>
    </source>
</evidence>